<dbReference type="EMBL" id="CP013926">
    <property type="protein sequence ID" value="AMJ72765.1"/>
    <property type="molecule type" value="Genomic_DNA"/>
</dbReference>
<keyword evidence="6" id="KW-1185">Reference proteome</keyword>
<gene>
    <name evidence="4" type="ORF">AVL57_01475</name>
    <name evidence="5" type="ORF">Q4527_09620</name>
</gene>
<feature type="signal peptide" evidence="1">
    <location>
        <begin position="1"/>
        <end position="22"/>
    </location>
</feature>
<feature type="domain" description="Capsule biosynthesis GfcC-like N-terminal" evidence="3">
    <location>
        <begin position="24"/>
        <end position="144"/>
    </location>
</feature>
<evidence type="ECO:0000313" key="6">
    <source>
        <dbReference type="Proteomes" id="UP000056750"/>
    </source>
</evidence>
<dbReference type="InterPro" id="IPR046459">
    <property type="entry name" value="Caps_syn_GfcC_N"/>
</dbReference>
<proteinExistence type="predicted"/>
<feature type="domain" description="Capsule biosynthesis GfcC-like C-terminal" evidence="2">
    <location>
        <begin position="173"/>
        <end position="244"/>
    </location>
</feature>
<dbReference type="KEGG" id="asq:AVL57_01475"/>
<evidence type="ECO:0000313" key="4">
    <source>
        <dbReference type="EMBL" id="AMJ72765.1"/>
    </source>
</evidence>
<dbReference type="AlphaFoldDB" id="A0AAW7Z2I3"/>
<evidence type="ECO:0000313" key="5">
    <source>
        <dbReference type="EMBL" id="MDO6577653.1"/>
    </source>
</evidence>
<evidence type="ECO:0000313" key="7">
    <source>
        <dbReference type="Proteomes" id="UP001170717"/>
    </source>
</evidence>
<protein>
    <submittedName>
        <fullName evidence="5">Capsule biosynthesis GfcC family protein</fullName>
    </submittedName>
</protein>
<feature type="chain" id="PRO_5043588908" evidence="1">
    <location>
        <begin position="23"/>
        <end position="247"/>
    </location>
</feature>
<dbReference type="Pfam" id="PF06251">
    <property type="entry name" value="Caps_syn_GfcC_C"/>
    <property type="match status" value="1"/>
</dbReference>
<dbReference type="EMBL" id="JAUOQI010000005">
    <property type="protein sequence ID" value="MDO6577653.1"/>
    <property type="molecule type" value="Genomic_DNA"/>
</dbReference>
<dbReference type="Pfam" id="PF20616">
    <property type="entry name" value="Caps_syn_GfcC_N"/>
    <property type="match status" value="1"/>
</dbReference>
<accession>A0AAW7Z2I3</accession>
<evidence type="ECO:0000259" key="3">
    <source>
        <dbReference type="Pfam" id="PF20616"/>
    </source>
</evidence>
<sequence length="247" mass="27913">MRFFITLLMSFWLLLFTASVSAQVTIIINKQSYEFAQPIRLNSVLSIVAESGDWYWPTSGIYNLNDAYAEREKGAVLSEIRMVLKSYNSNSDTYRALESLYQQVSSWTVSTRVITPISYNRARLIAEENPMFQPGRYLLRISPRPSVVHFSGLVIKPGAYRHGDDLSIFSTAKSVTKASDADKSHVFVINPMGEIEKRGIAYWNIDYSQLMPGSQIYVPITGQIFSSTLDALNTRIANLAVHRILPQ</sequence>
<dbReference type="Proteomes" id="UP001170717">
    <property type="component" value="Unassembled WGS sequence"/>
</dbReference>
<evidence type="ECO:0000259" key="2">
    <source>
        <dbReference type="Pfam" id="PF06251"/>
    </source>
</evidence>
<dbReference type="InterPro" id="IPR010425">
    <property type="entry name" value="Caps_synth_GfcC-like_C"/>
</dbReference>
<dbReference type="Gene3D" id="3.10.560.10">
    <property type="entry name" value="Outer membrane lipoprotein wza domain like"/>
    <property type="match status" value="1"/>
</dbReference>
<organism evidence="5 7">
    <name type="scientific">Alteromonas stellipolaris</name>
    <dbReference type="NCBI Taxonomy" id="233316"/>
    <lineage>
        <taxon>Bacteria</taxon>
        <taxon>Pseudomonadati</taxon>
        <taxon>Pseudomonadota</taxon>
        <taxon>Gammaproteobacteria</taxon>
        <taxon>Alteromonadales</taxon>
        <taxon>Alteromonadaceae</taxon>
        <taxon>Alteromonas/Salinimonas group</taxon>
        <taxon>Alteromonas</taxon>
    </lineage>
</organism>
<evidence type="ECO:0000256" key="1">
    <source>
        <dbReference type="SAM" id="SignalP"/>
    </source>
</evidence>
<reference evidence="4 6" key="1">
    <citation type="submission" date="2015-12" db="EMBL/GenBank/DDBJ databases">
        <title>Intraspecies pangenome expansion in the marine bacterium Alteromonas.</title>
        <authorList>
            <person name="Lopez-Perez M."/>
            <person name="Rodriguez-Valera F."/>
        </authorList>
    </citation>
    <scope>NUCLEOTIDE SEQUENCE [LARGE SCALE GENOMIC DNA]</scope>
    <source>
        <strain evidence="4 6">LMG 21861</strain>
    </source>
</reference>
<name>A0AAW7Z2I3_9ALTE</name>
<reference evidence="5" key="2">
    <citation type="submission" date="2023-07" db="EMBL/GenBank/DDBJ databases">
        <title>Genome content predicts the carbon catabolic preferences of heterotrophic bacteria.</title>
        <authorList>
            <person name="Gralka M."/>
        </authorList>
    </citation>
    <scope>NUCLEOTIDE SEQUENCE</scope>
    <source>
        <strain evidence="5">F2M12</strain>
    </source>
</reference>
<keyword evidence="1" id="KW-0732">Signal</keyword>
<dbReference type="Proteomes" id="UP000056750">
    <property type="component" value="Chromosome"/>
</dbReference>
<dbReference type="RefSeq" id="WP_057794961.1">
    <property type="nucleotide sequence ID" value="NZ_CAXIBE010000074.1"/>
</dbReference>